<evidence type="ECO:0000313" key="2">
    <source>
        <dbReference type="EMBL" id="CAJ0596548.1"/>
    </source>
</evidence>
<dbReference type="Pfam" id="PF10826">
    <property type="entry name" value="DUF2551"/>
    <property type="match status" value="1"/>
</dbReference>
<keyword evidence="3" id="KW-1185">Reference proteome</keyword>
<sequence>MVFCADSLEEVIEPLNKGPYPSISLFLSFGNFKDIASPIEKKYYKGQHFHYPVELMLKLTVIKFYREIPFRKLKESLTQEDLECLFTCEELKTGVKIPSGKTVHHFLYYRLGKEGVIDLMQLLGKEIVHYLNKPDFTSEQKNLIVDSTPLEASRYSDANFNSHYKIFMSKAHIVSFCGYPLYMRYSNGNDNDAPFGRELIRHISEMKPEAKYFLADGGYDNKQMYADIVQLLHTTPIISFREDAVIDKYAEPDAIDRRINKLWKRGGDVSLPIEKKLEFLYNLNPISVASMLGIIASKLGILSVRRERDGDLGIYELKPQYVSMVTRLLTAH</sequence>
<dbReference type="GO" id="GO:0004803">
    <property type="term" value="F:transposase activity"/>
    <property type="evidence" value="ECO:0007669"/>
    <property type="project" value="InterPro"/>
</dbReference>
<proteinExistence type="predicted"/>
<dbReference type="GO" id="GO:0006313">
    <property type="term" value="P:DNA transposition"/>
    <property type="evidence" value="ECO:0007669"/>
    <property type="project" value="InterPro"/>
</dbReference>
<comment type="caution">
    <text evidence="2">The sequence shown here is derived from an EMBL/GenBank/DDBJ whole genome shotgun (WGS) entry which is preliminary data.</text>
</comment>
<dbReference type="Proteomes" id="UP001176961">
    <property type="component" value="Unassembled WGS sequence"/>
</dbReference>
<dbReference type="Pfam" id="PF01609">
    <property type="entry name" value="DDE_Tnp_1"/>
    <property type="match status" value="1"/>
</dbReference>
<organism evidence="2 3">
    <name type="scientific">Cylicocyclus nassatus</name>
    <name type="common">Nematode worm</name>
    <dbReference type="NCBI Taxonomy" id="53992"/>
    <lineage>
        <taxon>Eukaryota</taxon>
        <taxon>Metazoa</taxon>
        <taxon>Ecdysozoa</taxon>
        <taxon>Nematoda</taxon>
        <taxon>Chromadorea</taxon>
        <taxon>Rhabditida</taxon>
        <taxon>Rhabditina</taxon>
        <taxon>Rhabditomorpha</taxon>
        <taxon>Strongyloidea</taxon>
        <taxon>Strongylidae</taxon>
        <taxon>Cylicocyclus</taxon>
    </lineage>
</organism>
<protein>
    <recommendedName>
        <fullName evidence="1">Transposase IS4-like domain-containing protein</fullName>
    </recommendedName>
</protein>
<name>A0AA36GQT0_CYLNA</name>
<feature type="domain" description="Transposase IS4-like" evidence="1">
    <location>
        <begin position="142"/>
        <end position="253"/>
    </location>
</feature>
<dbReference type="EMBL" id="CATQJL010000213">
    <property type="protein sequence ID" value="CAJ0596548.1"/>
    <property type="molecule type" value="Genomic_DNA"/>
</dbReference>
<dbReference type="InterPro" id="IPR002559">
    <property type="entry name" value="Transposase_11"/>
</dbReference>
<dbReference type="InterPro" id="IPR020501">
    <property type="entry name" value="Uncharacterised_AF1218"/>
</dbReference>
<reference evidence="2" key="1">
    <citation type="submission" date="2023-07" db="EMBL/GenBank/DDBJ databases">
        <authorList>
            <consortium name="CYATHOMIX"/>
        </authorList>
    </citation>
    <scope>NUCLEOTIDE SEQUENCE</scope>
    <source>
        <strain evidence="2">N/A</strain>
    </source>
</reference>
<evidence type="ECO:0000313" key="3">
    <source>
        <dbReference type="Proteomes" id="UP001176961"/>
    </source>
</evidence>
<accession>A0AA36GQT0</accession>
<evidence type="ECO:0000259" key="1">
    <source>
        <dbReference type="Pfam" id="PF01609"/>
    </source>
</evidence>
<dbReference type="GO" id="GO:0003677">
    <property type="term" value="F:DNA binding"/>
    <property type="evidence" value="ECO:0007669"/>
    <property type="project" value="InterPro"/>
</dbReference>
<gene>
    <name evidence="2" type="ORF">CYNAS_LOCUS8531</name>
</gene>
<dbReference type="AlphaFoldDB" id="A0AA36GQT0"/>